<gene>
    <name evidence="2" type="ORF">PHYEVI_LOCUS4414</name>
</gene>
<sequence length="247" mass="28760">MFTSNFSSTLGAPFNGQPTEPWWKNPCQGLVQLRHARSDKSSLRTQFALLAISLEENVLKNLKILYHNNVDLKVNNSCPRTKAVLRLLNNHHYTVNQANYMFYQAITKLGEFVNTMKNVKIETPAKFDREKRWDIFSDIEINLRNVLCSYELNAGHRRKPSKKIPAKKIEKMLSGKCLPKKMDLTMLQVYDLDVIKKLLNFIKRGKKILRRKRRARVKGKGRGKENGKKRHLHDSKKKHHKTNINGL</sequence>
<dbReference type="EMBL" id="OU900108">
    <property type="protein sequence ID" value="CAH1167144.1"/>
    <property type="molecule type" value="Genomic_DNA"/>
</dbReference>
<evidence type="ECO:0000256" key="1">
    <source>
        <dbReference type="SAM" id="MobiDB-lite"/>
    </source>
</evidence>
<name>A0A9P0DMH4_PHYSR</name>
<dbReference type="AlphaFoldDB" id="A0A9P0DMH4"/>
<keyword evidence="3" id="KW-1185">Reference proteome</keyword>
<evidence type="ECO:0000313" key="3">
    <source>
        <dbReference type="Proteomes" id="UP001153712"/>
    </source>
</evidence>
<feature type="region of interest" description="Disordered" evidence="1">
    <location>
        <begin position="210"/>
        <end position="247"/>
    </location>
</feature>
<dbReference type="OrthoDB" id="6726710at2759"/>
<dbReference type="Proteomes" id="UP001153712">
    <property type="component" value="Chromosome 15"/>
</dbReference>
<proteinExistence type="predicted"/>
<protein>
    <submittedName>
        <fullName evidence="2">Uncharacterized protein</fullName>
    </submittedName>
</protein>
<organism evidence="2 3">
    <name type="scientific">Phyllotreta striolata</name>
    <name type="common">Striped flea beetle</name>
    <name type="synonym">Crioceris striolata</name>
    <dbReference type="NCBI Taxonomy" id="444603"/>
    <lineage>
        <taxon>Eukaryota</taxon>
        <taxon>Metazoa</taxon>
        <taxon>Ecdysozoa</taxon>
        <taxon>Arthropoda</taxon>
        <taxon>Hexapoda</taxon>
        <taxon>Insecta</taxon>
        <taxon>Pterygota</taxon>
        <taxon>Neoptera</taxon>
        <taxon>Endopterygota</taxon>
        <taxon>Coleoptera</taxon>
        <taxon>Polyphaga</taxon>
        <taxon>Cucujiformia</taxon>
        <taxon>Chrysomeloidea</taxon>
        <taxon>Chrysomelidae</taxon>
        <taxon>Galerucinae</taxon>
        <taxon>Alticini</taxon>
        <taxon>Phyllotreta</taxon>
    </lineage>
</organism>
<accession>A0A9P0DMH4</accession>
<evidence type="ECO:0000313" key="2">
    <source>
        <dbReference type="EMBL" id="CAH1167144.1"/>
    </source>
</evidence>
<reference evidence="2" key="1">
    <citation type="submission" date="2022-01" db="EMBL/GenBank/DDBJ databases">
        <authorList>
            <person name="King R."/>
        </authorList>
    </citation>
    <scope>NUCLEOTIDE SEQUENCE</scope>
</reference>